<name>A0A840SJ76_9RHOB</name>
<dbReference type="InterPro" id="IPR027417">
    <property type="entry name" value="P-loop_NTPase"/>
</dbReference>
<gene>
    <name evidence="1" type="ORF">HNP73_003086</name>
</gene>
<dbReference type="Proteomes" id="UP000549457">
    <property type="component" value="Unassembled WGS sequence"/>
</dbReference>
<dbReference type="AlphaFoldDB" id="A0A840SJ76"/>
<accession>A0A840SJ76</accession>
<comment type="caution">
    <text evidence="1">The sequence shown here is derived from an EMBL/GenBank/DDBJ whole genome shotgun (WGS) entry which is preliminary data.</text>
</comment>
<keyword evidence="2" id="KW-1185">Reference proteome</keyword>
<reference evidence="1 2" key="1">
    <citation type="submission" date="2020-08" db="EMBL/GenBank/DDBJ databases">
        <title>Genomic Encyclopedia of Type Strains, Phase IV (KMG-IV): sequencing the most valuable type-strain genomes for metagenomic binning, comparative biology and taxonomic classification.</title>
        <authorList>
            <person name="Goeker M."/>
        </authorList>
    </citation>
    <scope>NUCLEOTIDE SEQUENCE [LARGE SCALE GENOMIC DNA]</scope>
    <source>
        <strain evidence="1 2">DSM 101730</strain>
    </source>
</reference>
<dbReference type="SUPFAM" id="SSF52540">
    <property type="entry name" value="P-loop containing nucleoside triphosphate hydrolases"/>
    <property type="match status" value="1"/>
</dbReference>
<organism evidence="1 2">
    <name type="scientific">Amaricoccus macauensis</name>
    <dbReference type="NCBI Taxonomy" id="57001"/>
    <lineage>
        <taxon>Bacteria</taxon>
        <taxon>Pseudomonadati</taxon>
        <taxon>Pseudomonadota</taxon>
        <taxon>Alphaproteobacteria</taxon>
        <taxon>Rhodobacterales</taxon>
        <taxon>Paracoccaceae</taxon>
        <taxon>Amaricoccus</taxon>
    </lineage>
</organism>
<dbReference type="Gene3D" id="3.40.50.300">
    <property type="entry name" value="P-loop containing nucleotide triphosphate hydrolases"/>
    <property type="match status" value="1"/>
</dbReference>
<protein>
    <submittedName>
        <fullName evidence="1">Protein ImuA</fullName>
    </submittedName>
</protein>
<dbReference type="EMBL" id="JACHFM010000003">
    <property type="protein sequence ID" value="MBB5223139.1"/>
    <property type="molecule type" value="Genomic_DNA"/>
</dbReference>
<dbReference type="RefSeq" id="WP_184151472.1">
    <property type="nucleotide sequence ID" value="NZ_JACHFM010000003.1"/>
</dbReference>
<evidence type="ECO:0000313" key="2">
    <source>
        <dbReference type="Proteomes" id="UP000549457"/>
    </source>
</evidence>
<proteinExistence type="predicted"/>
<evidence type="ECO:0000313" key="1">
    <source>
        <dbReference type="EMBL" id="MBB5223139.1"/>
    </source>
</evidence>
<sequence>MPQAIVPAFPLIDFASGAKLALGRAHEVTGPARVTFGLFLARRMTGPVLWLQLAWTKDRLNGDGVEPILDPGRLLIGRGRGAMDLLWCAEEALRSGLMPLVVAELPAPPTLTAVRRLHLAAEAGAEARGVVPLVLLLTPEPGGTAGVETRWRLAPAPGWAVDGTPRWHLRRLRARMAPEAQWEMALDDAGDPVLKPATDAAGQAAGGMARHRG</sequence>